<reference evidence="4" key="1">
    <citation type="submission" date="2020-11" db="EMBL/GenBank/DDBJ databases">
        <authorList>
            <person name="Tran Van P."/>
        </authorList>
    </citation>
    <scope>NUCLEOTIDE SEQUENCE</scope>
</reference>
<dbReference type="GO" id="GO:0050660">
    <property type="term" value="F:flavin adenine dinucleotide binding"/>
    <property type="evidence" value="ECO:0007669"/>
    <property type="project" value="TreeGrafter"/>
</dbReference>
<dbReference type="EMBL" id="LR902174">
    <property type="protein sequence ID" value="CAD7250110.1"/>
    <property type="molecule type" value="Genomic_DNA"/>
</dbReference>
<dbReference type="EMBL" id="CAJPEV010002657">
    <property type="protein sequence ID" value="CAG0897659.1"/>
    <property type="molecule type" value="Genomic_DNA"/>
</dbReference>
<dbReference type="Proteomes" id="UP000677054">
    <property type="component" value="Unassembled WGS sequence"/>
</dbReference>
<proteinExistence type="inferred from homology"/>
<organism evidence="4">
    <name type="scientific">Darwinula stevensoni</name>
    <dbReference type="NCBI Taxonomy" id="69355"/>
    <lineage>
        <taxon>Eukaryota</taxon>
        <taxon>Metazoa</taxon>
        <taxon>Ecdysozoa</taxon>
        <taxon>Arthropoda</taxon>
        <taxon>Crustacea</taxon>
        <taxon>Oligostraca</taxon>
        <taxon>Ostracoda</taxon>
        <taxon>Podocopa</taxon>
        <taxon>Podocopida</taxon>
        <taxon>Darwinulocopina</taxon>
        <taxon>Darwinuloidea</taxon>
        <taxon>Darwinulidae</taxon>
        <taxon>Darwinula</taxon>
    </lineage>
</organism>
<evidence type="ECO:0000256" key="2">
    <source>
        <dbReference type="ARBA" id="ARBA00007812"/>
    </source>
</evidence>
<comment type="cofactor">
    <cofactor evidence="1">
        <name>thiamine diphosphate</name>
        <dbReference type="ChEBI" id="CHEBI:58937"/>
    </cofactor>
</comment>
<protein>
    <recommendedName>
        <fullName evidence="3">Thiamine pyrophosphate enzyme TPP-binding domain-containing protein</fullName>
    </recommendedName>
</protein>
<evidence type="ECO:0000259" key="3">
    <source>
        <dbReference type="Pfam" id="PF02775"/>
    </source>
</evidence>
<accession>A0A7R9A9V6</accession>
<keyword evidence="5" id="KW-1185">Reference proteome</keyword>
<sequence>MNLAEVDTIKRHNLPCLAVIGNDGGWTQILREQVPRFQSSVACLLDICMNLVLQHNDYHTVTDGYGGRGFCIKEKAEISTEIKEAMEW</sequence>
<dbReference type="PANTHER" id="PTHR18968:SF166">
    <property type="entry name" value="2-HYDROXYACYL-COA LYASE 2"/>
    <property type="match status" value="1"/>
</dbReference>
<dbReference type="Gene3D" id="3.40.50.970">
    <property type="match status" value="1"/>
</dbReference>
<dbReference type="InterPro" id="IPR029061">
    <property type="entry name" value="THDP-binding"/>
</dbReference>
<dbReference type="InterPro" id="IPR011766">
    <property type="entry name" value="TPP_enzyme_TPP-bd"/>
</dbReference>
<dbReference type="Pfam" id="PF02775">
    <property type="entry name" value="TPP_enzyme_C"/>
    <property type="match status" value="1"/>
</dbReference>
<dbReference type="AlphaFoldDB" id="A0A7R9A9V6"/>
<dbReference type="InterPro" id="IPR045229">
    <property type="entry name" value="TPP_enz"/>
</dbReference>
<dbReference type="GO" id="GO:0005948">
    <property type="term" value="C:acetolactate synthase complex"/>
    <property type="evidence" value="ECO:0007669"/>
    <property type="project" value="TreeGrafter"/>
</dbReference>
<gene>
    <name evidence="4" type="ORF">DSTB1V02_LOCUS9893</name>
</gene>
<dbReference type="OrthoDB" id="16262at2759"/>
<evidence type="ECO:0000256" key="1">
    <source>
        <dbReference type="ARBA" id="ARBA00001964"/>
    </source>
</evidence>
<feature type="domain" description="Thiamine pyrophosphate enzyme TPP-binding" evidence="3">
    <location>
        <begin position="1"/>
        <end position="87"/>
    </location>
</feature>
<dbReference type="GO" id="GO:0030976">
    <property type="term" value="F:thiamine pyrophosphate binding"/>
    <property type="evidence" value="ECO:0007669"/>
    <property type="project" value="InterPro"/>
</dbReference>
<evidence type="ECO:0000313" key="5">
    <source>
        <dbReference type="Proteomes" id="UP000677054"/>
    </source>
</evidence>
<name>A0A7R9A9V6_9CRUS</name>
<dbReference type="GO" id="GO:0009097">
    <property type="term" value="P:isoleucine biosynthetic process"/>
    <property type="evidence" value="ECO:0007669"/>
    <property type="project" value="TreeGrafter"/>
</dbReference>
<dbReference type="SUPFAM" id="SSF52518">
    <property type="entry name" value="Thiamin diphosphate-binding fold (THDP-binding)"/>
    <property type="match status" value="1"/>
</dbReference>
<comment type="similarity">
    <text evidence="2">Belongs to the TPP enzyme family.</text>
</comment>
<evidence type="ECO:0000313" key="4">
    <source>
        <dbReference type="EMBL" id="CAD7250110.1"/>
    </source>
</evidence>
<dbReference type="GO" id="GO:0003984">
    <property type="term" value="F:acetolactate synthase activity"/>
    <property type="evidence" value="ECO:0007669"/>
    <property type="project" value="TreeGrafter"/>
</dbReference>
<dbReference type="GO" id="GO:0009099">
    <property type="term" value="P:L-valine biosynthetic process"/>
    <property type="evidence" value="ECO:0007669"/>
    <property type="project" value="TreeGrafter"/>
</dbReference>
<dbReference type="PANTHER" id="PTHR18968">
    <property type="entry name" value="THIAMINE PYROPHOSPHATE ENZYMES"/>
    <property type="match status" value="1"/>
</dbReference>